<accession>A0ABP8A627</accession>
<dbReference type="InterPro" id="IPR025309">
    <property type="entry name" value="KTSC_dom"/>
</dbReference>
<comment type="caution">
    <text evidence="3">The sequence shown here is derived from an EMBL/GenBank/DDBJ whole genome shotgun (WGS) entry which is preliminary data.</text>
</comment>
<proteinExistence type="predicted"/>
<dbReference type="EMBL" id="BAAAZK010000007">
    <property type="protein sequence ID" value="GAA4178543.1"/>
    <property type="molecule type" value="Genomic_DNA"/>
</dbReference>
<evidence type="ECO:0000313" key="3">
    <source>
        <dbReference type="EMBL" id="GAA4178543.1"/>
    </source>
</evidence>
<reference evidence="4" key="1">
    <citation type="journal article" date="2019" name="Int. J. Syst. Evol. Microbiol.">
        <title>The Global Catalogue of Microorganisms (GCM) 10K type strain sequencing project: providing services to taxonomists for standard genome sequencing and annotation.</title>
        <authorList>
            <consortium name="The Broad Institute Genomics Platform"/>
            <consortium name="The Broad Institute Genome Sequencing Center for Infectious Disease"/>
            <person name="Wu L."/>
            <person name="Ma J."/>
        </authorList>
    </citation>
    <scope>NUCLEOTIDE SEQUENCE [LARGE SCALE GENOMIC DNA]</scope>
    <source>
        <strain evidence="4">JCM 16722</strain>
    </source>
</reference>
<evidence type="ECO:0008006" key="5">
    <source>
        <dbReference type="Google" id="ProtNLM"/>
    </source>
</evidence>
<dbReference type="Pfam" id="PF16289">
    <property type="entry name" value="PIN_12"/>
    <property type="match status" value="1"/>
</dbReference>
<evidence type="ECO:0000259" key="1">
    <source>
        <dbReference type="Pfam" id="PF13619"/>
    </source>
</evidence>
<dbReference type="Proteomes" id="UP001500167">
    <property type="component" value="Unassembled WGS sequence"/>
</dbReference>
<dbReference type="Pfam" id="PF13619">
    <property type="entry name" value="KTSC"/>
    <property type="match status" value="1"/>
</dbReference>
<name>A0ABP8A627_9SPHI</name>
<evidence type="ECO:0000259" key="2">
    <source>
        <dbReference type="Pfam" id="PF16289"/>
    </source>
</evidence>
<protein>
    <recommendedName>
        <fullName evidence="5">DUF4935 domain-containing protein</fullName>
    </recommendedName>
</protein>
<dbReference type="RefSeq" id="WP_346086673.1">
    <property type="nucleotide sequence ID" value="NZ_BAAAZK010000007.1"/>
</dbReference>
<organism evidence="3 4">
    <name type="scientific">Sphingobacterium ginsenosidimutans</name>
    <dbReference type="NCBI Taxonomy" id="687845"/>
    <lineage>
        <taxon>Bacteria</taxon>
        <taxon>Pseudomonadati</taxon>
        <taxon>Bacteroidota</taxon>
        <taxon>Sphingobacteriia</taxon>
        <taxon>Sphingobacteriales</taxon>
        <taxon>Sphingobacteriaceae</taxon>
        <taxon>Sphingobacterium</taxon>
    </lineage>
</organism>
<feature type="domain" description="DUF4935" evidence="2">
    <location>
        <begin position="4"/>
        <end position="193"/>
    </location>
</feature>
<sequence length="326" mass="37677">MSCVFIDANIYLRFFDSNQKEFKKLLEELEKIKTKIFVTRQLVSEVNRNKLDVFASSIVNYTADVKIKKVLIPEHFHQEHHKIDVLDWNNNRIELYSSNSKLMESLDLFFDENLKEISKSSDAVSQKLKSIFFNVLDPDEDVITLSKIRKELGNPPGKKNDPLGDQISWEQFKKNVKDKNINEIWIVSNDADFFTIYNKRLHLNPFLMDELLSINDSLKINLFQSLTDGLKDYAQKNPDASLISSDELEAIGVEEKKFTRTSVSSSNIASIGYDVNSLTLELEFLNGDAYQYFDVPQHIYEGLLNAGSHSQYFAQNIKGIYRYSKI</sequence>
<gene>
    <name evidence="3" type="ORF">GCM10022218_29450</name>
</gene>
<keyword evidence="4" id="KW-1185">Reference proteome</keyword>
<evidence type="ECO:0000313" key="4">
    <source>
        <dbReference type="Proteomes" id="UP001500167"/>
    </source>
</evidence>
<dbReference type="InterPro" id="IPR032557">
    <property type="entry name" value="DUF4935"/>
</dbReference>
<feature type="domain" description="KTSC" evidence="1">
    <location>
        <begin position="264"/>
        <end position="321"/>
    </location>
</feature>